<organism evidence="1 2">
    <name type="scientific">Sphingomonas crocodyli</name>
    <dbReference type="NCBI Taxonomy" id="1979270"/>
    <lineage>
        <taxon>Bacteria</taxon>
        <taxon>Pseudomonadati</taxon>
        <taxon>Pseudomonadota</taxon>
        <taxon>Alphaproteobacteria</taxon>
        <taxon>Sphingomonadales</taxon>
        <taxon>Sphingomonadaceae</taxon>
        <taxon>Sphingomonas</taxon>
    </lineage>
</organism>
<proteinExistence type="predicted"/>
<accession>A0A437M787</accession>
<gene>
    <name evidence="1" type="ORF">EOD43_05945</name>
</gene>
<dbReference type="OrthoDB" id="7856226at2"/>
<name>A0A437M787_9SPHN</name>
<dbReference type="Proteomes" id="UP000282971">
    <property type="component" value="Unassembled WGS sequence"/>
</dbReference>
<evidence type="ECO:0000313" key="1">
    <source>
        <dbReference type="EMBL" id="RVT93416.1"/>
    </source>
</evidence>
<evidence type="ECO:0008006" key="3">
    <source>
        <dbReference type="Google" id="ProtNLM"/>
    </source>
</evidence>
<dbReference type="InterPro" id="IPR043019">
    <property type="entry name" value="GrlR_sf"/>
</dbReference>
<dbReference type="EMBL" id="SACN01000001">
    <property type="protein sequence ID" value="RVT93416.1"/>
    <property type="molecule type" value="Genomic_DNA"/>
</dbReference>
<protein>
    <recommendedName>
        <fullName evidence="3">Negative regulator GrlR</fullName>
    </recommendedName>
</protein>
<evidence type="ECO:0000313" key="2">
    <source>
        <dbReference type="Proteomes" id="UP000282971"/>
    </source>
</evidence>
<reference evidence="1 2" key="1">
    <citation type="submission" date="2019-01" db="EMBL/GenBank/DDBJ databases">
        <authorList>
            <person name="Chen W.-M."/>
        </authorList>
    </citation>
    <scope>NUCLEOTIDE SEQUENCE [LARGE SCALE GENOMIC DNA]</scope>
    <source>
        <strain evidence="1 2">CCP-7</strain>
    </source>
</reference>
<sequence>MQDGLYKVTFRVGTDYGCGVVTLSEGKVAGGDGGFFYVGALNVQGTVITGQVDIRQHTAGAENVFAGLTNFRLTFNGQVGSDTSARLQGATASAMGQTVWIDLELLQAL</sequence>
<dbReference type="RefSeq" id="WP_127742002.1">
    <property type="nucleotide sequence ID" value="NZ_SACN01000001.1"/>
</dbReference>
<comment type="caution">
    <text evidence="1">The sequence shown here is derived from an EMBL/GenBank/DDBJ whole genome shotgun (WGS) entry which is preliminary data.</text>
</comment>
<dbReference type="Gene3D" id="2.40.128.380">
    <property type="entry name" value="T3SS negative regulator GrlR"/>
    <property type="match status" value="1"/>
</dbReference>
<keyword evidence="2" id="KW-1185">Reference proteome</keyword>
<dbReference type="AlphaFoldDB" id="A0A437M787"/>